<name>A0A380K0C4_9STRE</name>
<dbReference type="AlphaFoldDB" id="A0A380K0C4"/>
<reference evidence="1 2" key="1">
    <citation type="submission" date="2018-06" db="EMBL/GenBank/DDBJ databases">
        <authorList>
            <consortium name="Pathogen Informatics"/>
            <person name="Doyle S."/>
        </authorList>
    </citation>
    <scope>NUCLEOTIDE SEQUENCE [LARGE SCALE GENOMIC DNA]</scope>
    <source>
        <strain evidence="1 2">NCTC12224</strain>
    </source>
</reference>
<dbReference type="Proteomes" id="UP000254924">
    <property type="component" value="Unassembled WGS sequence"/>
</dbReference>
<sequence length="677" mass="78974">MKLDNPQSIFNMGDTSIRVKQLVEVNRLILKHTKEYMGEEFVWERNATLQEDFYKSFIDEIVRLEEKDGIELFSDFKRAKNYKVNSNKLGMRGRTLTNALMKTGLISSKRKVSNVGQAYLDNSLSKPDQIEEILGLSEDNLVYLRQYLKLRIYSSNSDDYFYNFRFALLFLSKFDNVPQQDFLKIIESIKPGQSSQELFEIIKEYQTVLDNNETFEEYYERMFISTLRPTSTLKEVRQMFIDKDFSDANFIKYFENRDSNSTSLLYKKFVLLLLDFSNKPSISLMSEIEKLSKNAKIKKAFGEGKIPFRFKRNMSLSDFIEENSDNKLLSKDGYQIYLQFIFSKHNDLIREYSDMCRRTFQITGLISFDNGLVNLNNKWIIAPLLDLIEDKFVITGEDSYSEYEINENSFWFANNTMKDILAISDEEISLLFNSLGERFGTTELSSINNLIEQQREQEYREFIENHFPVEKVTEILEYIKIRDDQQVFNLVTESATIPTIFEYILTIAWYYISKDKEFFIHKTFQVSLDGSKLPLTHRGGGAGDIEIVNGKYALLIEATLMDMNTQKRGELEPVIRHSINFSLENRNSQTIFIANELDNNVLNMFRATQFIQFNGTLNAGTVNGLNIFGMTTDEVIKILNKGIVDEDILNKISVHNNNAPIFIKNNWRDSIVREILD</sequence>
<keyword evidence="2" id="KW-1185">Reference proteome</keyword>
<evidence type="ECO:0000313" key="2">
    <source>
        <dbReference type="Proteomes" id="UP000254924"/>
    </source>
</evidence>
<accession>A0A380K0C4</accession>
<keyword evidence="1" id="KW-0255">Endonuclease</keyword>
<dbReference type="GO" id="GO:0004519">
    <property type="term" value="F:endonuclease activity"/>
    <property type="evidence" value="ECO:0007669"/>
    <property type="project" value="UniProtKB-KW"/>
</dbReference>
<evidence type="ECO:0000313" key="1">
    <source>
        <dbReference type="EMBL" id="SUN58195.1"/>
    </source>
</evidence>
<dbReference type="EMBL" id="UHFN01000002">
    <property type="protein sequence ID" value="SUN58195.1"/>
    <property type="molecule type" value="Genomic_DNA"/>
</dbReference>
<organism evidence="1 2">
    <name type="scientific">Streptococcus hyointestinalis</name>
    <dbReference type="NCBI Taxonomy" id="1337"/>
    <lineage>
        <taxon>Bacteria</taxon>
        <taxon>Bacillati</taxon>
        <taxon>Bacillota</taxon>
        <taxon>Bacilli</taxon>
        <taxon>Lactobacillales</taxon>
        <taxon>Streptococcaceae</taxon>
        <taxon>Streptococcus</taxon>
    </lineage>
</organism>
<dbReference type="InterPro" id="IPR018573">
    <property type="entry name" value="Restrct_endonuc_II_AlwI"/>
</dbReference>
<dbReference type="Pfam" id="PF09491">
    <property type="entry name" value="RE_AlwI"/>
    <property type="match status" value="1"/>
</dbReference>
<dbReference type="Gene3D" id="3.40.91.50">
    <property type="match status" value="1"/>
</dbReference>
<keyword evidence="1" id="KW-0378">Hydrolase</keyword>
<keyword evidence="1" id="KW-0540">Nuclease</keyword>
<gene>
    <name evidence="1" type="ORF">NCTC12224_00221</name>
</gene>
<dbReference type="REBASE" id="417812">
    <property type="entry name" value="Shy12224IIP"/>
</dbReference>
<proteinExistence type="predicted"/>
<protein>
    <submittedName>
        <fullName evidence="1">AlwI restriction endonuclease family protein</fullName>
    </submittedName>
</protein>